<evidence type="ECO:0000313" key="1">
    <source>
        <dbReference type="EMBL" id="JAH27407.1"/>
    </source>
</evidence>
<reference evidence="1" key="1">
    <citation type="submission" date="2014-11" db="EMBL/GenBank/DDBJ databases">
        <authorList>
            <person name="Amaro Gonzalez C."/>
        </authorList>
    </citation>
    <scope>NUCLEOTIDE SEQUENCE</scope>
</reference>
<sequence length="30" mass="3389">MTLLTNSNLIFNLLYTHANELTNHLLCISA</sequence>
<dbReference type="EMBL" id="GBXM01081170">
    <property type="protein sequence ID" value="JAH27407.1"/>
    <property type="molecule type" value="Transcribed_RNA"/>
</dbReference>
<accession>A0A0E9RF35</accession>
<reference evidence="1" key="2">
    <citation type="journal article" date="2015" name="Fish Shellfish Immunol.">
        <title>Early steps in the European eel (Anguilla anguilla)-Vibrio vulnificus interaction in the gills: Role of the RtxA13 toxin.</title>
        <authorList>
            <person name="Callol A."/>
            <person name="Pajuelo D."/>
            <person name="Ebbesson L."/>
            <person name="Teles M."/>
            <person name="MacKenzie S."/>
            <person name="Amaro C."/>
        </authorList>
    </citation>
    <scope>NUCLEOTIDE SEQUENCE</scope>
</reference>
<protein>
    <submittedName>
        <fullName evidence="1">Uncharacterized protein</fullName>
    </submittedName>
</protein>
<organism evidence="1">
    <name type="scientific">Anguilla anguilla</name>
    <name type="common">European freshwater eel</name>
    <name type="synonym">Muraena anguilla</name>
    <dbReference type="NCBI Taxonomy" id="7936"/>
    <lineage>
        <taxon>Eukaryota</taxon>
        <taxon>Metazoa</taxon>
        <taxon>Chordata</taxon>
        <taxon>Craniata</taxon>
        <taxon>Vertebrata</taxon>
        <taxon>Euteleostomi</taxon>
        <taxon>Actinopterygii</taxon>
        <taxon>Neopterygii</taxon>
        <taxon>Teleostei</taxon>
        <taxon>Anguilliformes</taxon>
        <taxon>Anguillidae</taxon>
        <taxon>Anguilla</taxon>
    </lineage>
</organism>
<name>A0A0E9RF35_ANGAN</name>
<proteinExistence type="predicted"/>
<dbReference type="AlphaFoldDB" id="A0A0E9RF35"/>